<feature type="domain" description="Macro" evidence="1">
    <location>
        <begin position="1"/>
        <end position="84"/>
    </location>
</feature>
<dbReference type="PROSITE" id="PS51154">
    <property type="entry name" value="MACRO"/>
    <property type="match status" value="1"/>
</dbReference>
<evidence type="ECO:0000313" key="3">
    <source>
        <dbReference type="Proteomes" id="UP000828390"/>
    </source>
</evidence>
<proteinExistence type="predicted"/>
<protein>
    <recommendedName>
        <fullName evidence="1">Macro domain-containing protein</fullName>
    </recommendedName>
</protein>
<dbReference type="Gene3D" id="3.40.220.10">
    <property type="entry name" value="Leucine Aminopeptidase, subunit E, domain 1"/>
    <property type="match status" value="1"/>
</dbReference>
<comment type="caution">
    <text evidence="2">The sequence shown here is derived from an EMBL/GenBank/DDBJ whole genome shotgun (WGS) entry which is preliminary data.</text>
</comment>
<sequence>MGPLANGGGVSLAISLSASPKLQEECDAYVKKYGREPKSGVIHTVAGGNLSQNVKHVIHAMGPELDSLNKDDKFMRPLLMTFFN</sequence>
<dbReference type="Pfam" id="PF01661">
    <property type="entry name" value="Macro"/>
    <property type="match status" value="1"/>
</dbReference>
<accession>A0A9D4BVM9</accession>
<gene>
    <name evidence="2" type="ORF">DPMN_067193</name>
</gene>
<dbReference type="EMBL" id="JAIWYP010000014">
    <property type="protein sequence ID" value="KAH3707778.1"/>
    <property type="molecule type" value="Genomic_DNA"/>
</dbReference>
<reference evidence="2" key="1">
    <citation type="journal article" date="2019" name="bioRxiv">
        <title>The Genome of the Zebra Mussel, Dreissena polymorpha: A Resource for Invasive Species Research.</title>
        <authorList>
            <person name="McCartney M.A."/>
            <person name="Auch B."/>
            <person name="Kono T."/>
            <person name="Mallez S."/>
            <person name="Zhang Y."/>
            <person name="Obille A."/>
            <person name="Becker A."/>
            <person name="Abrahante J.E."/>
            <person name="Garbe J."/>
            <person name="Badalamenti J.P."/>
            <person name="Herman A."/>
            <person name="Mangelson H."/>
            <person name="Liachko I."/>
            <person name="Sullivan S."/>
            <person name="Sone E.D."/>
            <person name="Koren S."/>
            <person name="Silverstein K.A.T."/>
            <person name="Beckman K.B."/>
            <person name="Gohl D.M."/>
        </authorList>
    </citation>
    <scope>NUCLEOTIDE SEQUENCE</scope>
    <source>
        <strain evidence="2">Duluth1</strain>
        <tissue evidence="2">Whole animal</tissue>
    </source>
</reference>
<reference evidence="2" key="2">
    <citation type="submission" date="2020-11" db="EMBL/GenBank/DDBJ databases">
        <authorList>
            <person name="McCartney M.A."/>
            <person name="Auch B."/>
            <person name="Kono T."/>
            <person name="Mallez S."/>
            <person name="Becker A."/>
            <person name="Gohl D.M."/>
            <person name="Silverstein K.A.T."/>
            <person name="Koren S."/>
            <person name="Bechman K.B."/>
            <person name="Herman A."/>
            <person name="Abrahante J.E."/>
            <person name="Garbe J."/>
        </authorList>
    </citation>
    <scope>NUCLEOTIDE SEQUENCE</scope>
    <source>
        <strain evidence="2">Duluth1</strain>
        <tissue evidence="2">Whole animal</tissue>
    </source>
</reference>
<dbReference type="Proteomes" id="UP000828390">
    <property type="component" value="Unassembled WGS sequence"/>
</dbReference>
<name>A0A9D4BVM9_DREPO</name>
<organism evidence="2 3">
    <name type="scientific">Dreissena polymorpha</name>
    <name type="common">Zebra mussel</name>
    <name type="synonym">Mytilus polymorpha</name>
    <dbReference type="NCBI Taxonomy" id="45954"/>
    <lineage>
        <taxon>Eukaryota</taxon>
        <taxon>Metazoa</taxon>
        <taxon>Spiralia</taxon>
        <taxon>Lophotrochozoa</taxon>
        <taxon>Mollusca</taxon>
        <taxon>Bivalvia</taxon>
        <taxon>Autobranchia</taxon>
        <taxon>Heteroconchia</taxon>
        <taxon>Euheterodonta</taxon>
        <taxon>Imparidentia</taxon>
        <taxon>Neoheterodontei</taxon>
        <taxon>Myida</taxon>
        <taxon>Dreissenoidea</taxon>
        <taxon>Dreissenidae</taxon>
        <taxon>Dreissena</taxon>
    </lineage>
</organism>
<dbReference type="AlphaFoldDB" id="A0A9D4BVM9"/>
<dbReference type="InterPro" id="IPR043472">
    <property type="entry name" value="Macro_dom-like"/>
</dbReference>
<evidence type="ECO:0000313" key="2">
    <source>
        <dbReference type="EMBL" id="KAH3707778.1"/>
    </source>
</evidence>
<keyword evidence="3" id="KW-1185">Reference proteome</keyword>
<dbReference type="SUPFAM" id="SSF52949">
    <property type="entry name" value="Macro domain-like"/>
    <property type="match status" value="1"/>
</dbReference>
<evidence type="ECO:0000259" key="1">
    <source>
        <dbReference type="PROSITE" id="PS51154"/>
    </source>
</evidence>
<dbReference type="InterPro" id="IPR002589">
    <property type="entry name" value="Macro_dom"/>
</dbReference>